<dbReference type="OrthoDB" id="8298083at2"/>
<dbReference type="PANTHER" id="PTHR33121">
    <property type="entry name" value="CYCLIC DI-GMP PHOSPHODIESTERASE PDEF"/>
    <property type="match status" value="1"/>
</dbReference>
<dbReference type="PANTHER" id="PTHR33121:SF70">
    <property type="entry name" value="SIGNALING PROTEIN YKOW"/>
    <property type="match status" value="1"/>
</dbReference>
<dbReference type="Proteomes" id="UP000627715">
    <property type="component" value="Unassembled WGS sequence"/>
</dbReference>
<dbReference type="PROSITE" id="PS50883">
    <property type="entry name" value="EAL"/>
    <property type="match status" value="1"/>
</dbReference>
<evidence type="ECO:0000313" key="2">
    <source>
        <dbReference type="EMBL" id="GGG49404.1"/>
    </source>
</evidence>
<sequence>MQLDTQPDDQSIVQAILTLAQRFQLAVVAEGVEVPASLSLLHQWGCHWAQGYLVSRPLPQERFIEWFVSDESRTWQQPYRLEQ</sequence>
<name>A0A917GKT9_9GAMM</name>
<dbReference type="Pfam" id="PF00563">
    <property type="entry name" value="EAL"/>
    <property type="match status" value="1"/>
</dbReference>
<proteinExistence type="predicted"/>
<protein>
    <recommendedName>
        <fullName evidence="1">EAL domain-containing protein</fullName>
    </recommendedName>
</protein>
<reference evidence="2" key="1">
    <citation type="journal article" date="2014" name="Int. J. Syst. Evol. Microbiol.">
        <title>Complete genome sequence of Corynebacterium casei LMG S-19264T (=DSM 44701T), isolated from a smear-ripened cheese.</title>
        <authorList>
            <consortium name="US DOE Joint Genome Institute (JGI-PGF)"/>
            <person name="Walter F."/>
            <person name="Albersmeier A."/>
            <person name="Kalinowski J."/>
            <person name="Ruckert C."/>
        </authorList>
    </citation>
    <scope>NUCLEOTIDE SEQUENCE</scope>
    <source>
        <strain evidence="2">CGMCC 1.15425</strain>
    </source>
</reference>
<evidence type="ECO:0000313" key="3">
    <source>
        <dbReference type="Proteomes" id="UP000627715"/>
    </source>
</evidence>
<feature type="domain" description="EAL" evidence="1">
    <location>
        <begin position="1"/>
        <end position="71"/>
    </location>
</feature>
<dbReference type="InterPro" id="IPR050706">
    <property type="entry name" value="Cyclic-di-GMP_PDE-like"/>
</dbReference>
<reference evidence="2" key="2">
    <citation type="submission" date="2020-09" db="EMBL/GenBank/DDBJ databases">
        <authorList>
            <person name="Sun Q."/>
            <person name="Zhou Y."/>
        </authorList>
    </citation>
    <scope>NUCLEOTIDE SEQUENCE</scope>
    <source>
        <strain evidence="2">CGMCC 1.15425</strain>
    </source>
</reference>
<organism evidence="2 3">
    <name type="scientific">Pseudohongiella nitratireducens</name>
    <dbReference type="NCBI Taxonomy" id="1768907"/>
    <lineage>
        <taxon>Bacteria</taxon>
        <taxon>Pseudomonadati</taxon>
        <taxon>Pseudomonadota</taxon>
        <taxon>Gammaproteobacteria</taxon>
        <taxon>Pseudomonadales</taxon>
        <taxon>Pseudohongiellaceae</taxon>
        <taxon>Pseudohongiella</taxon>
    </lineage>
</organism>
<comment type="caution">
    <text evidence="2">The sequence shown here is derived from an EMBL/GenBank/DDBJ whole genome shotgun (WGS) entry which is preliminary data.</text>
</comment>
<dbReference type="EMBL" id="BMIY01000001">
    <property type="protein sequence ID" value="GGG49404.1"/>
    <property type="molecule type" value="Genomic_DNA"/>
</dbReference>
<dbReference type="InterPro" id="IPR035919">
    <property type="entry name" value="EAL_sf"/>
</dbReference>
<dbReference type="GO" id="GO:0071111">
    <property type="term" value="F:cyclic-guanylate-specific phosphodiesterase activity"/>
    <property type="evidence" value="ECO:0007669"/>
    <property type="project" value="InterPro"/>
</dbReference>
<dbReference type="Gene3D" id="3.20.20.450">
    <property type="entry name" value="EAL domain"/>
    <property type="match status" value="1"/>
</dbReference>
<dbReference type="AlphaFoldDB" id="A0A917GKT9"/>
<accession>A0A917GKT9</accession>
<dbReference type="RefSeq" id="WP_157885729.1">
    <property type="nucleotide sequence ID" value="NZ_BMIY01000001.1"/>
</dbReference>
<dbReference type="SUPFAM" id="SSF141868">
    <property type="entry name" value="EAL domain-like"/>
    <property type="match status" value="1"/>
</dbReference>
<gene>
    <name evidence="2" type="ORF">GCM10011403_03160</name>
</gene>
<evidence type="ECO:0000259" key="1">
    <source>
        <dbReference type="PROSITE" id="PS50883"/>
    </source>
</evidence>
<dbReference type="InterPro" id="IPR001633">
    <property type="entry name" value="EAL_dom"/>
</dbReference>
<keyword evidence="3" id="KW-1185">Reference proteome</keyword>